<dbReference type="EMBL" id="JBHSLF010000052">
    <property type="protein sequence ID" value="MFC5345649.1"/>
    <property type="molecule type" value="Genomic_DNA"/>
</dbReference>
<dbReference type="RefSeq" id="WP_374038200.1">
    <property type="nucleotide sequence ID" value="NZ_CP169082.1"/>
</dbReference>
<name>A0ABW0FVX2_9CAUL</name>
<keyword evidence="2" id="KW-1185">Reference proteome</keyword>
<comment type="caution">
    <text evidence="1">The sequence shown here is derived from an EMBL/GenBank/DDBJ whole genome shotgun (WGS) entry which is preliminary data.</text>
</comment>
<proteinExistence type="predicted"/>
<evidence type="ECO:0000313" key="1">
    <source>
        <dbReference type="EMBL" id="MFC5345649.1"/>
    </source>
</evidence>
<evidence type="ECO:0000313" key="2">
    <source>
        <dbReference type="Proteomes" id="UP001596152"/>
    </source>
</evidence>
<gene>
    <name evidence="1" type="ORF">ACFPIE_17170</name>
</gene>
<accession>A0ABW0FVX2</accession>
<dbReference type="Proteomes" id="UP001596152">
    <property type="component" value="Unassembled WGS sequence"/>
</dbReference>
<sequence>MTDELTQMAQEELNSACSLTWPELKRITPWGDSFEGFAPSGRTVEVERRYLWALDPEGAIIVEVEVRDAAAREGVEARAILHSPAGSR</sequence>
<reference evidence="2" key="1">
    <citation type="journal article" date="2019" name="Int. J. Syst. Evol. Microbiol.">
        <title>The Global Catalogue of Microorganisms (GCM) 10K type strain sequencing project: providing services to taxonomists for standard genome sequencing and annotation.</title>
        <authorList>
            <consortium name="The Broad Institute Genomics Platform"/>
            <consortium name="The Broad Institute Genome Sequencing Center for Infectious Disease"/>
            <person name="Wu L."/>
            <person name="Ma J."/>
        </authorList>
    </citation>
    <scope>NUCLEOTIDE SEQUENCE [LARGE SCALE GENOMIC DNA]</scope>
    <source>
        <strain evidence="2">JCM 12125</strain>
    </source>
</reference>
<organism evidence="1 2">
    <name type="scientific">Brevundimonas staleyi</name>
    <dbReference type="NCBI Taxonomy" id="74326"/>
    <lineage>
        <taxon>Bacteria</taxon>
        <taxon>Pseudomonadati</taxon>
        <taxon>Pseudomonadota</taxon>
        <taxon>Alphaproteobacteria</taxon>
        <taxon>Caulobacterales</taxon>
        <taxon>Caulobacteraceae</taxon>
        <taxon>Brevundimonas</taxon>
    </lineage>
</organism>
<protein>
    <submittedName>
        <fullName evidence="1">Uncharacterized protein</fullName>
    </submittedName>
</protein>